<sequence length="71" mass="7375">MLVLVCPTIEGDGAGSPGIISIMKMGGRKEDIGTVDAFAIIPENHFIPIISNLPAIGRVLCANRASLAAAW</sequence>
<organism evidence="1 2">
    <name type="scientific">Vespula pensylvanica</name>
    <name type="common">Western yellow jacket</name>
    <name type="synonym">Wasp</name>
    <dbReference type="NCBI Taxonomy" id="30213"/>
    <lineage>
        <taxon>Eukaryota</taxon>
        <taxon>Metazoa</taxon>
        <taxon>Ecdysozoa</taxon>
        <taxon>Arthropoda</taxon>
        <taxon>Hexapoda</taxon>
        <taxon>Insecta</taxon>
        <taxon>Pterygota</taxon>
        <taxon>Neoptera</taxon>
        <taxon>Endopterygota</taxon>
        <taxon>Hymenoptera</taxon>
        <taxon>Apocrita</taxon>
        <taxon>Aculeata</taxon>
        <taxon>Vespoidea</taxon>
        <taxon>Vespidae</taxon>
        <taxon>Vespinae</taxon>
        <taxon>Vespula</taxon>
    </lineage>
</organism>
<dbReference type="AlphaFoldDB" id="A0A834NG15"/>
<accession>A0A834NG15</accession>
<comment type="caution">
    <text evidence="1">The sequence shown here is derived from an EMBL/GenBank/DDBJ whole genome shotgun (WGS) entry which is preliminary data.</text>
</comment>
<evidence type="ECO:0000313" key="2">
    <source>
        <dbReference type="Proteomes" id="UP000600918"/>
    </source>
</evidence>
<proteinExistence type="predicted"/>
<name>A0A834NG15_VESPE</name>
<protein>
    <submittedName>
        <fullName evidence="1">Uncharacterized protein</fullName>
    </submittedName>
</protein>
<dbReference type="EMBL" id="JACSDY010000015">
    <property type="protein sequence ID" value="KAF7406654.1"/>
    <property type="molecule type" value="Genomic_DNA"/>
</dbReference>
<gene>
    <name evidence="1" type="ORF">H0235_014310</name>
</gene>
<evidence type="ECO:0000313" key="1">
    <source>
        <dbReference type="EMBL" id="KAF7406654.1"/>
    </source>
</evidence>
<dbReference type="Proteomes" id="UP000600918">
    <property type="component" value="Unassembled WGS sequence"/>
</dbReference>
<keyword evidence="2" id="KW-1185">Reference proteome</keyword>
<reference evidence="1" key="1">
    <citation type="journal article" date="2020" name="G3 (Bethesda)">
        <title>High-Quality Assemblies for Three Invasive Social Wasps from the &lt;i&gt;Vespula&lt;/i&gt; Genus.</title>
        <authorList>
            <person name="Harrop T.W.R."/>
            <person name="Guhlin J."/>
            <person name="McLaughlin G.M."/>
            <person name="Permina E."/>
            <person name="Stockwell P."/>
            <person name="Gilligan J."/>
            <person name="Le Lec M.F."/>
            <person name="Gruber M.A.M."/>
            <person name="Quinn O."/>
            <person name="Lovegrove M."/>
            <person name="Duncan E.J."/>
            <person name="Remnant E.J."/>
            <person name="Van Eeckhoven J."/>
            <person name="Graham B."/>
            <person name="Knapp R.A."/>
            <person name="Langford K.W."/>
            <person name="Kronenberg Z."/>
            <person name="Press M.O."/>
            <person name="Eacker S.M."/>
            <person name="Wilson-Rankin E.E."/>
            <person name="Purcell J."/>
            <person name="Lester P.J."/>
            <person name="Dearden P.K."/>
        </authorList>
    </citation>
    <scope>NUCLEOTIDE SEQUENCE</scope>
    <source>
        <strain evidence="1">Volc-1</strain>
    </source>
</reference>